<comment type="caution">
    <text evidence="1">The sequence shown here is derived from an EMBL/GenBank/DDBJ whole genome shotgun (WGS) entry which is preliminary data.</text>
</comment>
<dbReference type="AlphaFoldDB" id="A0A815CW07"/>
<dbReference type="OrthoDB" id="9976338at2759"/>
<reference evidence="1" key="1">
    <citation type="submission" date="2021-02" db="EMBL/GenBank/DDBJ databases">
        <authorList>
            <person name="Nowell W R."/>
        </authorList>
    </citation>
    <scope>NUCLEOTIDE SEQUENCE</scope>
</reference>
<organism evidence="1 3">
    <name type="scientific">Didymodactylos carnosus</name>
    <dbReference type="NCBI Taxonomy" id="1234261"/>
    <lineage>
        <taxon>Eukaryota</taxon>
        <taxon>Metazoa</taxon>
        <taxon>Spiralia</taxon>
        <taxon>Gnathifera</taxon>
        <taxon>Rotifera</taxon>
        <taxon>Eurotatoria</taxon>
        <taxon>Bdelloidea</taxon>
        <taxon>Philodinida</taxon>
        <taxon>Philodinidae</taxon>
        <taxon>Didymodactylos</taxon>
    </lineage>
</organism>
<dbReference type="Proteomes" id="UP000663829">
    <property type="component" value="Unassembled WGS sequence"/>
</dbReference>
<dbReference type="Gene3D" id="2.60.120.200">
    <property type="match status" value="2"/>
</dbReference>
<dbReference type="Proteomes" id="UP000681722">
    <property type="component" value="Unassembled WGS sequence"/>
</dbReference>
<proteinExistence type="predicted"/>
<gene>
    <name evidence="1" type="ORF">GPM918_LOCUS27933</name>
    <name evidence="2" type="ORF">SRO942_LOCUS28357</name>
</gene>
<dbReference type="InterPro" id="IPR013320">
    <property type="entry name" value="ConA-like_dom_sf"/>
</dbReference>
<evidence type="ECO:0000313" key="1">
    <source>
        <dbReference type="EMBL" id="CAF1288900.1"/>
    </source>
</evidence>
<dbReference type="SUPFAM" id="SSF49899">
    <property type="entry name" value="Concanavalin A-like lectins/glucanases"/>
    <property type="match status" value="2"/>
</dbReference>
<evidence type="ECO:0000313" key="3">
    <source>
        <dbReference type="Proteomes" id="UP000663829"/>
    </source>
</evidence>
<sequence length="315" mass="34327">MFTFKNQQLQTLFRIDLQGSGNLSIDTWYHVGFVYEYSAMTQSICLNGVLDGSRSCGTYYKGTSGDLTIGTTNDSITTQYFSGRIDQVLLTIRAKTATEILDDATLTAFYSFDSGSFYDSGPNKINGFGFNTSVVSGKVGQAIQFAQNYSYFQITGLQLLGIPNQPYSIALWIKPTVSVNGTLIHTSNTTTGTDWCIAMLRLDEGGQIIVSSLNGTVRPSINGTVIKPNVWTHIAQTYSPDNGLTMYVNGSWYESTGSFAYTASASFDTITIGNPLLDNLCEKDSSPGQFYGAVDDFRLYSRELSAADVTVLANP</sequence>
<keyword evidence="3" id="KW-1185">Reference proteome</keyword>
<name>A0A815CW07_9BILA</name>
<protein>
    <recommendedName>
        <fullName evidence="4">LamG domain-containing protein</fullName>
    </recommendedName>
</protein>
<dbReference type="EMBL" id="CAJOBC010031681">
    <property type="protein sequence ID" value="CAF4093020.1"/>
    <property type="molecule type" value="Genomic_DNA"/>
</dbReference>
<evidence type="ECO:0000313" key="2">
    <source>
        <dbReference type="EMBL" id="CAF4093020.1"/>
    </source>
</evidence>
<dbReference type="Pfam" id="PF13385">
    <property type="entry name" value="Laminin_G_3"/>
    <property type="match status" value="2"/>
</dbReference>
<dbReference type="EMBL" id="CAJNOQ010011960">
    <property type="protein sequence ID" value="CAF1288900.1"/>
    <property type="molecule type" value="Genomic_DNA"/>
</dbReference>
<accession>A0A815CW07</accession>
<evidence type="ECO:0008006" key="4">
    <source>
        <dbReference type="Google" id="ProtNLM"/>
    </source>
</evidence>